<keyword evidence="2" id="KW-1185">Reference proteome</keyword>
<dbReference type="InParanoid" id="A0A395JKQ8"/>
<sequence>MVIFMTKSYDYIEMAFRSIECFSKDGKLKAHELGQVLAIAERDGTIDQNEIRVLRKIIGKIKPSEVDRAMRDKLQEISNKINN</sequence>
<protein>
    <recommendedName>
        <fullName evidence="3">Tellurite resistance protein TerB</fullName>
    </recommendedName>
</protein>
<dbReference type="Proteomes" id="UP000253083">
    <property type="component" value="Unassembled WGS sequence"/>
</dbReference>
<organism evidence="1 2">
    <name type="scientific">Arenicella xantha</name>
    <dbReference type="NCBI Taxonomy" id="644221"/>
    <lineage>
        <taxon>Bacteria</taxon>
        <taxon>Pseudomonadati</taxon>
        <taxon>Pseudomonadota</taxon>
        <taxon>Gammaproteobacteria</taxon>
        <taxon>Arenicellales</taxon>
        <taxon>Arenicellaceae</taxon>
        <taxon>Arenicella</taxon>
    </lineage>
</organism>
<evidence type="ECO:0000313" key="1">
    <source>
        <dbReference type="EMBL" id="RBP51015.1"/>
    </source>
</evidence>
<gene>
    <name evidence="1" type="ORF">DFR28_102432</name>
</gene>
<dbReference type="AlphaFoldDB" id="A0A395JKQ8"/>
<dbReference type="EMBL" id="QNRT01000002">
    <property type="protein sequence ID" value="RBP51015.1"/>
    <property type="molecule type" value="Genomic_DNA"/>
</dbReference>
<evidence type="ECO:0008006" key="3">
    <source>
        <dbReference type="Google" id="ProtNLM"/>
    </source>
</evidence>
<evidence type="ECO:0000313" key="2">
    <source>
        <dbReference type="Proteomes" id="UP000253083"/>
    </source>
</evidence>
<accession>A0A395JKQ8</accession>
<comment type="caution">
    <text evidence="1">The sequence shown here is derived from an EMBL/GenBank/DDBJ whole genome shotgun (WGS) entry which is preliminary data.</text>
</comment>
<name>A0A395JKQ8_9GAMM</name>
<proteinExistence type="predicted"/>
<reference evidence="1 2" key="1">
    <citation type="submission" date="2018-06" db="EMBL/GenBank/DDBJ databases">
        <title>Genomic Encyclopedia of Type Strains, Phase IV (KMG-IV): sequencing the most valuable type-strain genomes for metagenomic binning, comparative biology and taxonomic classification.</title>
        <authorList>
            <person name="Goeker M."/>
        </authorList>
    </citation>
    <scope>NUCLEOTIDE SEQUENCE [LARGE SCALE GENOMIC DNA]</scope>
    <source>
        <strain evidence="1 2">DSM 24032</strain>
    </source>
</reference>